<sequence length="86" mass="9801">MRGDSIGETLRDGDLDLVDRSHRTTDGVFLLRMGEELRIKRVQRVAGGALILISDNEHYQPELIKPEDMRDVEILGRCEVRLGKIN</sequence>
<evidence type="ECO:0000256" key="3">
    <source>
        <dbReference type="ARBA" id="ARBA00023163"/>
    </source>
</evidence>
<reference evidence="5 6" key="1">
    <citation type="journal article" date="2013" name="Genome Announc.">
        <title>Draft genome sequence of the moderately halophilic gammaproteobacterium Halomonas anticariensis FP35.</title>
        <authorList>
            <person name="Tahrioui A."/>
            <person name="Quesada E."/>
            <person name="Llamas I."/>
        </authorList>
    </citation>
    <scope>NUCLEOTIDE SEQUENCE [LARGE SCALE GENOMIC DNA]</scope>
    <source>
        <strain evidence="6">DSM 16096 / CECT 5854 / LMG 22089 / FP35</strain>
    </source>
</reference>
<feature type="domain" description="Peptidase S24/S26A/S26B/S26C" evidence="4">
    <location>
        <begin position="2"/>
        <end position="77"/>
    </location>
</feature>
<dbReference type="Pfam" id="PF00717">
    <property type="entry name" value="Peptidase_S24"/>
    <property type="match status" value="1"/>
</dbReference>
<name>S2KQ57_LITA3</name>
<evidence type="ECO:0000256" key="2">
    <source>
        <dbReference type="ARBA" id="ARBA00023125"/>
    </source>
</evidence>
<dbReference type="EMBL" id="ASTJ01000024">
    <property type="protein sequence ID" value="EPC02608.1"/>
    <property type="molecule type" value="Genomic_DNA"/>
</dbReference>
<dbReference type="AlphaFoldDB" id="S2KQ57"/>
<dbReference type="eggNOG" id="COG2932">
    <property type="taxonomic scope" value="Bacteria"/>
</dbReference>
<organism evidence="5 6">
    <name type="scientific">Litchfieldella anticariensis (strain DSM 16096 / CECT 5854 / CIP 108499 / LMG 22089 / FP35)</name>
    <name type="common">Halomonas anticariensis</name>
    <dbReference type="NCBI Taxonomy" id="1121939"/>
    <lineage>
        <taxon>Bacteria</taxon>
        <taxon>Pseudomonadati</taxon>
        <taxon>Pseudomonadota</taxon>
        <taxon>Gammaproteobacteria</taxon>
        <taxon>Oceanospirillales</taxon>
        <taxon>Halomonadaceae</taxon>
        <taxon>Litchfieldella</taxon>
    </lineage>
</organism>
<dbReference type="CDD" id="cd06529">
    <property type="entry name" value="S24_LexA-like"/>
    <property type="match status" value="1"/>
</dbReference>
<dbReference type="InterPro" id="IPR015927">
    <property type="entry name" value="Peptidase_S24_S26A/B/C"/>
</dbReference>
<comment type="caution">
    <text evidence="5">The sequence shown here is derived from an EMBL/GenBank/DDBJ whole genome shotgun (WGS) entry which is preliminary data.</text>
</comment>
<dbReference type="PATRIC" id="fig|1121939.11.peg.2037"/>
<dbReference type="InterPro" id="IPR039418">
    <property type="entry name" value="LexA-like"/>
</dbReference>
<dbReference type="SUPFAM" id="SSF51306">
    <property type="entry name" value="LexA/Signal peptidase"/>
    <property type="match status" value="1"/>
</dbReference>
<dbReference type="Gene3D" id="2.10.109.10">
    <property type="entry name" value="Umud Fragment, subunit A"/>
    <property type="match status" value="1"/>
</dbReference>
<protein>
    <recommendedName>
        <fullName evidence="4">Peptidase S24/S26A/S26B/S26C domain-containing protein</fullName>
    </recommendedName>
</protein>
<dbReference type="PANTHER" id="PTHR40661">
    <property type="match status" value="1"/>
</dbReference>
<evidence type="ECO:0000313" key="5">
    <source>
        <dbReference type="EMBL" id="EPC02608.1"/>
    </source>
</evidence>
<dbReference type="InterPro" id="IPR036286">
    <property type="entry name" value="LexA/Signal_pep-like_sf"/>
</dbReference>
<proteinExistence type="predicted"/>
<evidence type="ECO:0000256" key="1">
    <source>
        <dbReference type="ARBA" id="ARBA00023015"/>
    </source>
</evidence>
<dbReference type="PANTHER" id="PTHR40661:SF3">
    <property type="entry name" value="FELS-1 PROPHAGE TRANSCRIPTIONAL REGULATOR"/>
    <property type="match status" value="1"/>
</dbReference>
<dbReference type="Proteomes" id="UP000014463">
    <property type="component" value="Unassembled WGS sequence"/>
</dbReference>
<keyword evidence="1" id="KW-0805">Transcription regulation</keyword>
<keyword evidence="2" id="KW-0238">DNA-binding</keyword>
<dbReference type="STRING" id="1121939.L861_09705"/>
<dbReference type="GO" id="GO:0003677">
    <property type="term" value="F:DNA binding"/>
    <property type="evidence" value="ECO:0007669"/>
    <property type="project" value="UniProtKB-KW"/>
</dbReference>
<gene>
    <name evidence="5" type="ORF">L861_09705</name>
</gene>
<keyword evidence="3" id="KW-0804">Transcription</keyword>
<accession>S2KQ57</accession>
<evidence type="ECO:0000313" key="6">
    <source>
        <dbReference type="Proteomes" id="UP000014463"/>
    </source>
</evidence>
<keyword evidence="6" id="KW-1185">Reference proteome</keyword>
<evidence type="ECO:0000259" key="4">
    <source>
        <dbReference type="Pfam" id="PF00717"/>
    </source>
</evidence>